<dbReference type="EMBL" id="BAAAFZ010000055">
    <property type="protein sequence ID" value="GAA0594179.1"/>
    <property type="molecule type" value="Genomic_DNA"/>
</dbReference>
<organism evidence="1 2">
    <name type="scientific">Craurococcus roseus</name>
    <dbReference type="NCBI Taxonomy" id="77585"/>
    <lineage>
        <taxon>Bacteria</taxon>
        <taxon>Pseudomonadati</taxon>
        <taxon>Pseudomonadota</taxon>
        <taxon>Alphaproteobacteria</taxon>
        <taxon>Acetobacterales</taxon>
        <taxon>Acetobacteraceae</taxon>
        <taxon>Craurococcus</taxon>
    </lineage>
</organism>
<evidence type="ECO:0000313" key="2">
    <source>
        <dbReference type="Proteomes" id="UP001501588"/>
    </source>
</evidence>
<name>A0ABP3QRA5_9PROT</name>
<keyword evidence="2" id="KW-1185">Reference proteome</keyword>
<evidence type="ECO:0000313" key="1">
    <source>
        <dbReference type="EMBL" id="GAA0594179.1"/>
    </source>
</evidence>
<dbReference type="InterPro" id="IPR030916">
    <property type="entry name" value="ELWxxDGT_rpt"/>
</dbReference>
<dbReference type="SUPFAM" id="SSF50956">
    <property type="entry name" value="Thermostable phytase (3-phytase)"/>
    <property type="match status" value="1"/>
</dbReference>
<protein>
    <recommendedName>
        <fullName evidence="3">Hyalin</fullName>
    </recommendedName>
</protein>
<comment type="caution">
    <text evidence="1">The sequence shown here is derived from an EMBL/GenBank/DDBJ whole genome shotgun (WGS) entry which is preliminary data.</text>
</comment>
<dbReference type="Proteomes" id="UP001501588">
    <property type="component" value="Unassembled WGS sequence"/>
</dbReference>
<accession>A0ABP3QRA5</accession>
<sequence length="531" mass="53821">MDIAVDLGAAALQAPAEAHTAGRGGEWAAPHAIPVPADRDALAEAIRRILEGKHAPPFPAPSPPPDDRFVFSAEDGSNGRELWVTDGTAEGTSLVRDINPGAGDAFPFSFPGSFGALGDGRALFGADDGSGGGVELWITDGTGAGTRLVEDLTTGPFGGDPRSFLPLGDGRALFAAGDAAFGRSLWVSDGTAEGTRLVSPQTNGRSYIESDFGLLREGEALVGSFDAGSYVVLRTDGTEAGTRSIKDFGSAEFSPFGLYPLGDGRLLFRAEEAGSGAGAELWISDGTEAGTRLVKDLNPGEGASFPAAYHALGDGRALFGAFGGTAANGLWITDGTEAGTAFLADVRPVLGPGGVAGAFADLGDGRALFLGSDTANGTELWVTNGTAAGTRLVEDINPGRDSGAFGIAPLGAGRVLLIGFDGATGIEPWISDGTAEGTRLLKDVRPGTGPGSSSDAGGLAPFANGARALFGANDGFHGREVWITDGTGDGTRLVEDLRPGAEGSAPGQFVSLGAGDGGRGGMHWHWFDPFG</sequence>
<evidence type="ECO:0008006" key="3">
    <source>
        <dbReference type="Google" id="ProtNLM"/>
    </source>
</evidence>
<proteinExistence type="predicted"/>
<reference evidence="2" key="1">
    <citation type="journal article" date="2019" name="Int. J. Syst. Evol. Microbiol.">
        <title>The Global Catalogue of Microorganisms (GCM) 10K type strain sequencing project: providing services to taxonomists for standard genome sequencing and annotation.</title>
        <authorList>
            <consortium name="The Broad Institute Genomics Platform"/>
            <consortium name="The Broad Institute Genome Sequencing Center for Infectious Disease"/>
            <person name="Wu L."/>
            <person name="Ma J."/>
        </authorList>
    </citation>
    <scope>NUCLEOTIDE SEQUENCE [LARGE SCALE GENOMIC DNA]</scope>
    <source>
        <strain evidence="2">JCM 9933</strain>
    </source>
</reference>
<dbReference type="RefSeq" id="WP_343896737.1">
    <property type="nucleotide sequence ID" value="NZ_BAAAFZ010000055.1"/>
</dbReference>
<gene>
    <name evidence="1" type="ORF">GCM10009416_35700</name>
</gene>
<dbReference type="NCBIfam" id="TIGR04534">
    <property type="entry name" value="ELWxxDGT_rpt"/>
    <property type="match status" value="1"/>
</dbReference>